<dbReference type="InterPro" id="IPR014030">
    <property type="entry name" value="Ketoacyl_synth_N"/>
</dbReference>
<keyword evidence="4" id="KW-0444">Lipid biosynthesis</keyword>
<keyword evidence="8" id="KW-0443">Lipid metabolism</keyword>
<dbReference type="InterPro" id="IPR010083">
    <property type="entry name" value="FabA"/>
</dbReference>
<dbReference type="InterPro" id="IPR052568">
    <property type="entry name" value="PKS-FAS_Synthase"/>
</dbReference>
<dbReference type="EMBL" id="JAUSWH010000008">
    <property type="protein sequence ID" value="MDQ0456410.1"/>
    <property type="molecule type" value="Genomic_DNA"/>
</dbReference>
<evidence type="ECO:0000259" key="13">
    <source>
        <dbReference type="PROSITE" id="PS52004"/>
    </source>
</evidence>
<dbReference type="Pfam" id="PF07977">
    <property type="entry name" value="FabA"/>
    <property type="match status" value="2"/>
</dbReference>
<sequence length="2384" mass="257138">MSRIAITALSLCFPGANDLDSYWRNLLQGKDSRSTGGVNEFRIDPAFIDGPGTDVDQLRWTRGGFIDLNDLARTTPADMPQGLDLPWQLAWRVSNEALVASDLAAKADLSRVGLVLGNYTFPTFASNDAVVPVWEKEIARGVEEGLDLGEGALSSGPLAVPLPEQGILSANGIYAVTRSLGLGGPAFSLDAACSSSLYAIELASSYLRSGKVDAMLAGGVCLPDPWLIHVSFGDLGAFPNNGVSQPFDNSSDGIVTGQGASVVVLRRLEDALKSNDKILAVIEGVGLSNDGTGQHMLVPNAAGQRLAYERAYARTDVKPAEVDYVECHATGTPLGDRTELTSLQRFFAADQAHFPLIGSVKANVGHLLTVAGMSSLAKVILAMQEGTIPATPGVGALQQSLDAPGMEKHLVLENRAWPTPSGKRHAAISAFGFGGTNAHMVVSDSFDPHQAGPSGRLTLPSLDILGMAAHFGTATSLSAFESACFNAQPMVTQPSQRRWRGAADHLNPEPQGAINAYEIDFLGNRIPPAETDAFNSQQGLVLKVANEALIDAGYGKLGGKHPPRPVAVLVVLELDLSAHLRRARVLVPAWIDSYLQSQGITLSPTERLELETACKKALLGPLRSTEITSYIGNICASRIASQWNFTGPVFTLSAGDLGVAYALEQAGLMIADDKAEAALVVAVDLASGLESFALEQAGQAAPAGPMGDGAGALVIAPHRPASETEKPAAAYAVLDRLSIHHATADKPLPVDAALSACAADAKPGLFEVAGMPGGLMAETDAAGRHVPGAVLAGIGQMTGNCKVAQPMAALIRAALSLARRTLPATPQAWLASDGSKASVEAVEKAGLTLMAESAPWIREERATPLSAVIGNSGPFGSYAAFRLSEAEDAAAFETVRCEVEQGFAFLPLAGESRADLLADLAKLVTSLEAGTPWQQLQRETLLASQEAISALKAVLTGRDASQLLAEARQLERFLKDGKPGEWQTPMGSYFTDQPLGRKGKIAFVYPGGFNSYPLLGRTLLHRYPNALRQFERYVPDPAATLCQTQLYPPHKAGLDANMRLMQVEAGMQQDIAAMMKTGVGFALIYTALLRDDFAIKPQGAIGYSMGEVSMLFANGVWPIEDHGLSNDLPLFKTWIGGPRQVVRDAFDVAEKTPNSKLWASSVLLAPVQEVRDAVAARSDVFITHVNTPKEVVIAGLPDGVNAVVKGLSAYSSYRSPVSFILHVPILRRVADLIGDLHDHPSTPIAPDFELFTTATYGTMGDFDRGALSRTITDVMCTEVDFVRMLDKAYDDGYRIFVECGPSATCSRWVSSTFAGREHLSINLNQRGADDEKSLIAALAKLVSHGVKADLTSLLPKEVQPASRTIISLEPGGAPLRAAAKAVVVTLKPQARAELSQPEALTEASAPMPATLIWGPTPEWLTKSAAPMVASAPISQPAAEAPKQERAVPEQTFTPAPAPAAAAQAETTAQPRLPARAEPAYTRAASRAASAAPRSTHLVQAILERHKLGHQTFLQTQAALIDLWRDQIGEGSQLIEHEAGAAVLEVERPVPPQPVVIEAPVLREEPVVVQVPKVAPTPAPTVITVPASQKRAKPEGVFLDEQDLLTFASGKVADALGEQFAPIDAYPVRVRLPAPPYFFVSRVTKVQAEFGKYQPCSLTTEYDVPHDAWYLVDGQMPPGVAVESGQSDLLLVALLGIDFKNKGVRKYRLLDGRLSFYGRLPKAGSTLRFDISIDRFVWQGDGLLFFFRYDGYIDGELALQLHSGCAGFFTEDELNAGGGVVLKEPPKPPLELVKPLLPRVRNTLEKADLVALSHGRIAEVFGPGSQYPESGNSIRLPPEMLLMIDRVTDIGSWRGEHYVMEAEKEFDAEGWYYTSHFVDDPVLPGSLIAEGATQLLKVYLIANGMHQCFADGMFEPTTHREMQITVRGQITPAVKKVRYRLFLQESGLLPRPYVIADVLIYDENDKPLVRVSNLGLQVVEKPGASIEPRFGDPSWFSGRKTKDGEKVVLNELSMAHAAKGELRIGLGPEFNIYGEQHRAPHIPNGCFQFVDRCLETTGKRGEMKPGAVMDTEYDAHADSWYFQENSHPHMPNFVVLESALQAAILNGYALGPTLKFPDKVYSIRNLDGTAVYLSDPDTRGTTIRHSQTLLNTALLSESILQNFDFNLKVDGQPFYKGQSSFGYFTAKALENQLGLDQGKLSRFWLEDNAGAKVETLDLQSPDEAHLFTGTDAKPHWRLPPGHRFRLLHKAELVRDGGKFGLGYIKGYRGIHAGEWYFTNHFHRDPVMPGSLGLEAILQAMQLFALKTGLDAGIPNPRFGIAVGVPVNWRYRGQLLRTDKDMNIEIHIKEIRKEADQVVVIADTDLFKEKLRIYEALSMSISIKPA</sequence>
<dbReference type="InterPro" id="IPR016035">
    <property type="entry name" value="Acyl_Trfase/lysoPLipase"/>
</dbReference>
<keyword evidence="9" id="KW-0275">Fatty acid biosynthesis</keyword>
<accession>A0ABU0IG61</accession>
<evidence type="ECO:0000256" key="6">
    <source>
        <dbReference type="ARBA" id="ARBA00022679"/>
    </source>
</evidence>
<dbReference type="SMART" id="SM00827">
    <property type="entry name" value="PKS_AT"/>
    <property type="match status" value="1"/>
</dbReference>
<keyword evidence="7" id="KW-0276">Fatty acid metabolism</keyword>
<dbReference type="InterPro" id="IPR016039">
    <property type="entry name" value="Thiolase-like"/>
</dbReference>
<evidence type="ECO:0000256" key="3">
    <source>
        <dbReference type="ARBA" id="ARBA00022450"/>
    </source>
</evidence>
<dbReference type="RefSeq" id="WP_307158606.1">
    <property type="nucleotide sequence ID" value="NZ_JAUSWH010000008.1"/>
</dbReference>
<evidence type="ECO:0000256" key="12">
    <source>
        <dbReference type="SAM" id="MobiDB-lite"/>
    </source>
</evidence>
<evidence type="ECO:0000313" key="14">
    <source>
        <dbReference type="EMBL" id="MDQ0456410.1"/>
    </source>
</evidence>
<reference evidence="14 15" key="1">
    <citation type="submission" date="2023-07" db="EMBL/GenBank/DDBJ databases">
        <title>Genomic Encyclopedia of Type Strains, Phase IV (KMG-IV): sequencing the most valuable type-strain genomes for metagenomic binning, comparative biology and taxonomic classification.</title>
        <authorList>
            <person name="Goeker M."/>
        </authorList>
    </citation>
    <scope>NUCLEOTIDE SEQUENCE [LARGE SCALE GENOMIC DNA]</scope>
    <source>
        <strain evidence="14 15">DSM 100301</strain>
    </source>
</reference>
<dbReference type="InterPro" id="IPR014043">
    <property type="entry name" value="Acyl_transferase_dom"/>
</dbReference>
<feature type="compositionally biased region" description="Low complexity" evidence="12">
    <location>
        <begin position="1448"/>
        <end position="1470"/>
    </location>
</feature>
<name>A0ABU0IG61_9HYPH</name>
<comment type="similarity">
    <text evidence="2">Belongs to the thioester dehydratase family. FabA subfamily.</text>
</comment>
<evidence type="ECO:0000256" key="8">
    <source>
        <dbReference type="ARBA" id="ARBA00023098"/>
    </source>
</evidence>
<dbReference type="InterPro" id="IPR018201">
    <property type="entry name" value="Ketoacyl_synth_AS"/>
</dbReference>
<proteinExistence type="inferred from homology"/>
<feature type="domain" description="Ketosynthase family 3 (KS3)" evidence="13">
    <location>
        <begin position="1"/>
        <end position="444"/>
    </location>
</feature>
<evidence type="ECO:0000256" key="2">
    <source>
        <dbReference type="ARBA" id="ARBA00006714"/>
    </source>
</evidence>
<feature type="region of interest" description="Disordered" evidence="12">
    <location>
        <begin position="1433"/>
        <end position="1493"/>
    </location>
</feature>
<keyword evidence="6 11" id="KW-0808">Transferase</keyword>
<comment type="pathway">
    <text evidence="1">Lipid metabolism; fatty acid biosynthesis.</text>
</comment>
<dbReference type="SUPFAM" id="SSF53901">
    <property type="entry name" value="Thiolase-like"/>
    <property type="match status" value="2"/>
</dbReference>
<dbReference type="PROSITE" id="PS52004">
    <property type="entry name" value="KS3_2"/>
    <property type="match status" value="1"/>
</dbReference>
<dbReference type="Proteomes" id="UP001235269">
    <property type="component" value="Unassembled WGS sequence"/>
</dbReference>
<dbReference type="Gene3D" id="3.30.70.3290">
    <property type="match status" value="1"/>
</dbReference>
<evidence type="ECO:0000313" key="15">
    <source>
        <dbReference type="Proteomes" id="UP001235269"/>
    </source>
</evidence>
<dbReference type="InterPro" id="IPR020841">
    <property type="entry name" value="PKS_Beta-ketoAc_synthase_dom"/>
</dbReference>
<keyword evidence="5" id="KW-0597">Phosphoprotein</keyword>
<dbReference type="Pfam" id="PF02801">
    <property type="entry name" value="Ketoacyl-synt_C"/>
    <property type="match status" value="1"/>
</dbReference>
<dbReference type="InterPro" id="IPR029069">
    <property type="entry name" value="HotDog_dom_sf"/>
</dbReference>
<protein>
    <submittedName>
        <fullName evidence="14">PfaB family protein</fullName>
    </submittedName>
</protein>
<organism evidence="14 15">
    <name type="scientific">Rhizobium paknamense</name>
    <dbReference type="NCBI Taxonomy" id="1206817"/>
    <lineage>
        <taxon>Bacteria</taxon>
        <taxon>Pseudomonadati</taxon>
        <taxon>Pseudomonadota</taxon>
        <taxon>Alphaproteobacteria</taxon>
        <taxon>Hyphomicrobiales</taxon>
        <taxon>Rhizobiaceae</taxon>
        <taxon>Rhizobium/Agrobacterium group</taxon>
        <taxon>Rhizobium</taxon>
    </lineage>
</organism>
<evidence type="ECO:0000256" key="9">
    <source>
        <dbReference type="ARBA" id="ARBA00023160"/>
    </source>
</evidence>
<dbReference type="PANTHER" id="PTHR43074:SF1">
    <property type="entry name" value="BETA-KETOACYL SYNTHASE FAMILY PROTEIN-RELATED"/>
    <property type="match status" value="1"/>
</dbReference>
<dbReference type="InterPro" id="IPR014031">
    <property type="entry name" value="Ketoacyl_synth_C"/>
</dbReference>
<dbReference type="Gene3D" id="3.40.47.10">
    <property type="match status" value="2"/>
</dbReference>
<dbReference type="InterPro" id="IPR013114">
    <property type="entry name" value="FabA_FabZ"/>
</dbReference>
<dbReference type="Gene3D" id="3.10.129.10">
    <property type="entry name" value="Hotdog Thioesterase"/>
    <property type="match status" value="4"/>
</dbReference>
<evidence type="ECO:0000256" key="1">
    <source>
        <dbReference type="ARBA" id="ARBA00005194"/>
    </source>
</evidence>
<evidence type="ECO:0000256" key="5">
    <source>
        <dbReference type="ARBA" id="ARBA00022553"/>
    </source>
</evidence>
<dbReference type="SUPFAM" id="SSF52151">
    <property type="entry name" value="FabD/lysophospholipase-like"/>
    <property type="match status" value="1"/>
</dbReference>
<dbReference type="CDD" id="cd01287">
    <property type="entry name" value="FabA"/>
    <property type="match status" value="1"/>
</dbReference>
<comment type="caution">
    <text evidence="14">The sequence shown here is derived from an EMBL/GenBank/DDBJ whole genome shotgun (WGS) entry which is preliminary data.</text>
</comment>
<keyword evidence="10" id="KW-0456">Lyase</keyword>
<dbReference type="SUPFAM" id="SSF54637">
    <property type="entry name" value="Thioesterase/thiol ester dehydrase-isomerase"/>
    <property type="match status" value="4"/>
</dbReference>
<evidence type="ECO:0000256" key="7">
    <source>
        <dbReference type="ARBA" id="ARBA00022832"/>
    </source>
</evidence>
<evidence type="ECO:0000256" key="10">
    <source>
        <dbReference type="ARBA" id="ARBA00023239"/>
    </source>
</evidence>
<keyword evidence="15" id="KW-1185">Reference proteome</keyword>
<dbReference type="Gene3D" id="3.40.366.10">
    <property type="entry name" value="Malonyl-Coenzyme A Acyl Carrier Protein, domain 2"/>
    <property type="match status" value="2"/>
</dbReference>
<dbReference type="InterPro" id="IPR001227">
    <property type="entry name" value="Ac_transferase_dom_sf"/>
</dbReference>
<evidence type="ECO:0000256" key="11">
    <source>
        <dbReference type="RuleBase" id="RU003694"/>
    </source>
</evidence>
<dbReference type="CDD" id="cd00833">
    <property type="entry name" value="PKS"/>
    <property type="match status" value="1"/>
</dbReference>
<feature type="compositionally biased region" description="Low complexity" evidence="12">
    <location>
        <begin position="1482"/>
        <end position="1493"/>
    </location>
</feature>
<comment type="similarity">
    <text evidence="11">Belongs to the thiolase-like superfamily. Beta-ketoacyl-ACP synthases family.</text>
</comment>
<dbReference type="SMART" id="SM00825">
    <property type="entry name" value="PKS_KS"/>
    <property type="match status" value="1"/>
</dbReference>
<evidence type="ECO:0000256" key="4">
    <source>
        <dbReference type="ARBA" id="ARBA00022516"/>
    </source>
</evidence>
<dbReference type="PROSITE" id="PS00606">
    <property type="entry name" value="KS3_1"/>
    <property type="match status" value="1"/>
</dbReference>
<dbReference type="PANTHER" id="PTHR43074">
    <property type="entry name" value="OMEGA-3 POLYUNSATURATED FATTY ACID SYNTHASE PFAB-RELATED"/>
    <property type="match status" value="1"/>
</dbReference>
<gene>
    <name evidence="14" type="ORF">QO005_002751</name>
</gene>
<keyword evidence="3" id="KW-0596">Phosphopantetheine</keyword>
<dbReference type="Pfam" id="PF00109">
    <property type="entry name" value="ketoacyl-synt"/>
    <property type="match status" value="2"/>
</dbReference>